<feature type="compositionally biased region" description="Basic and acidic residues" evidence="6">
    <location>
        <begin position="1335"/>
        <end position="1351"/>
    </location>
</feature>
<feature type="binding site" evidence="5">
    <location>
        <position position="281"/>
    </location>
    <ligand>
        <name>substrate</name>
    </ligand>
</feature>
<comment type="caution">
    <text evidence="9">The sequence shown here is derived from an EMBL/GenBank/DDBJ whole genome shotgun (WGS) entry which is preliminary data.</text>
</comment>
<feature type="region of interest" description="Disordered" evidence="6">
    <location>
        <begin position="2028"/>
        <end position="2172"/>
    </location>
</feature>
<evidence type="ECO:0000313" key="10">
    <source>
        <dbReference type="Proteomes" id="UP001233172"/>
    </source>
</evidence>
<dbReference type="InterPro" id="IPR046372">
    <property type="entry name" value="PARG_cat_C"/>
</dbReference>
<evidence type="ECO:0000259" key="7">
    <source>
        <dbReference type="Pfam" id="PF05028"/>
    </source>
</evidence>
<feature type="compositionally biased region" description="Basic and acidic residues" evidence="6">
    <location>
        <begin position="1910"/>
        <end position="1927"/>
    </location>
</feature>
<feature type="compositionally biased region" description="Low complexity" evidence="6">
    <location>
        <begin position="1052"/>
        <end position="1064"/>
    </location>
</feature>
<proteinExistence type="inferred from homology"/>
<dbReference type="Pfam" id="PF20811">
    <property type="entry name" value="PARG_cat_N"/>
    <property type="match status" value="1"/>
</dbReference>
<feature type="active site" evidence="4">
    <location>
        <position position="296"/>
    </location>
</feature>
<feature type="region of interest" description="Disordered" evidence="6">
    <location>
        <begin position="1236"/>
        <end position="1422"/>
    </location>
</feature>
<feature type="region of interest" description="Disordered" evidence="6">
    <location>
        <begin position="543"/>
        <end position="563"/>
    </location>
</feature>
<feature type="compositionally biased region" description="Low complexity" evidence="6">
    <location>
        <begin position="882"/>
        <end position="912"/>
    </location>
</feature>
<dbReference type="EMBL" id="JASAOG010000305">
    <property type="protein sequence ID" value="KAK0040779.1"/>
    <property type="molecule type" value="Genomic_DNA"/>
</dbReference>
<feature type="compositionally biased region" description="Low complexity" evidence="6">
    <location>
        <begin position="2255"/>
        <end position="2265"/>
    </location>
</feature>
<sequence length="2465" mass="270700">MGLQEVKLPPDLPNWSLVKTLLQELQTRLNSQNITDQETGWYMQTIYTTIQSDQPVSASCSNPISRLVQSVYSSFHSRSPAPSPLSRLKSQIQSNVKKKLDPECVWYGMMKYMKSVSKNEREHFLYLLLPGIIHLALEIEENRPPGGLYLSRKQNSGSTAMSRQFVCSIVAGFFLCLFPERKRETSPTFNIINFTTFFQHLQLPSQVSKLHCLLHYFECIIERGLQVQGSIVVTRKSIKSEWMLDFDQLTECDVNLCPLTVLTEGNIEDSAPHAIQVDFANQSLGGGVLGKGRVQEEIKFCVCPELLSVLLFMESMDANEAVSVSGFEQFSCYRGYADSLEFAGHYHGQVSKKRLRMVAIDAMSYREFHPMKQYEETYVMRDLNKALIGFCRVTGSEDSLLVEEVETKLEIDTEVVAPSLDADEQISENVEISRECKDLSVESLAEDVHSQSSIDQSPDSTDSIDYCPLVDSGGSAAADHSQTFRSQPPAFISGIIHGNVSCLRVSPLSILSSVSHIVPQQPVSFNHSAGSCNILQPAIHSSDSQTVPVVNGPGAEPSGPHEQVSNASQVYYLSEPYGTLVSKTSPASCSSQNSCGSSLNDLTAVGPTPRLSSALAKPSVLSSDTSSYPLNESGFQSLEQTAISHSHSFSESADRLHKWEFDILGNLTKVFSAKVVHVSLSEGLSSSVDGSSFTMYDLNLGPVKTLKSGQNLASANLPASLSALDEKRDESLNSLTCTYGEKGLLESSIYSDKMCSSLEVNVDSPLVETDCLGREQNELYISVEDNDFQYNLPEDAGIVSFDSTHLEPTSSISPQSSASSANISPLSSFTLPSACYPEPLNGSHDVHMSADFFIPGLGDVQEQHHRDSKELQAELREFLSSYSSGSRSSGSGPYSSNNSTWGSRSGSISSHGTNGSSNDFIEFWNHFRRRSSQLSDNTSRRSSSSKHSSDFSTDLEEISESFQKHDHGVIEEEGGVVTLLTDCATQIVSTTMKSAVSGPECQDEACIQDLASKTETVACAVSRTGKPRRTFTRAGTLVRQEKVTQEQEDMGSVESKVTESSSSEGPNEEKRIDSSFGGMQYTLTPPKPALYASFISAPSSISSPLQSIDSGFMSVQAMASASKESDSVPSRISTALSTELPPESIGSQSMGQSMQSTVPVGDLSQRQEKMSQDLSAVTSVQCLSEGRAPSTLPKFHPSKSTFGPDKTKSRHAVKTHDRIHSTLQLTQTESQTLVEAADMKALKEKSPVKSRSSRVPEKLAKTTCPKPGKETKHSASREAAAASVSPSSTDSVSHMSSGASGPSRSSGIPKIKSSPKKSGHSDKHIILHPSHAKSKMPEKLEAASVEKERAKVQKNKRSIIKERVELSAKPLKSRYVFSDVAAPPSERKQKHKDSPHKKSGRSSSRSLEDKRKSKQRQVDKEVDDFTKSPRFIRFVNSLAEISLSQAVLEGAEMLSQPSLGQEDISDEVYTWFANKIISEVFSHVIGEIESREFLLSQNSPSNLGEIGASGDLMSQAEGMIGDYENPPLGASSREPAKVETGTARPKTKSILPQRSDTAASSARIIASQGLQRSSGSLKMVKFKEEDPKKLTEQQATFQAPIINNIPLRRRSSLDLPLVPPPTSRVLIDLPALQAALPRAPEQRRRSLTGADLSVNIYQAAASIVNQVFQNISDSMMETQALSPGSSSCYHGTMSSSDTGAHSTGSRIHSHYDSFTSNIFSSSSTKASESPRRARRSVSPSIGVFFRKPMSRETLTSAYLKVDHSPQIKSYERRSSEPCQTSVQLSLQAFNNNKFNGRAWEEKKKISRTDDDIGRGKTWRRGSLDGFSFDQRRNSCGFKDPVLSRFAEELMKADTSVPELVIVGSHASSSSTGSRRSSVSAFRDSTLANLENELLNTSFTSGCSMSSRSQRHLDRSRSRDSRQGKSDSSDTEYWFPPPKFVGDEFQLEYNRQHSQDELQDYASFFAGQVVQEAVCVLRCDPDYLSLEQQDVDMYAENLTDQIMRDALVSSVHGGVQSENTHTAILSVVSDRNSENSHPPSYAGQGAIPKVRLAKPSSSPRVTSQPRSIPQRKSDRLTEHESYPRHNELSVHSRLKANKQQGERRASSFGSAATPHSQSQRYLHPAFKPASSSPQWPGGARPKQPPSSAADRSLPSSQSKRHSSPSPLSMVSSYPSHYQSSLQVPTRVSYRQHLTLAMRSKSESHTGGAYTLSTRQPEQFYMVNSSYNRRTVSPASHSSADADSDQTCSSLVYSSDTSSASWSSMDSIGPTGPDATSDFRSPSPLTTRDKKRGRSPWGCEDYSRRRQSERVAGSNVARFSEQISCDILSHVMQHCKKDKWMRYMSYHQPIATGNWGCGAYHGNPQLKFILQWLAASIARSPLLMYYTFQDSHMTQAKDIAHIISGLTVGQLANLLQEYCSMVCLQSPASFSSPGRQWSPWQHSQNAQPSISLFDFLRQKFDRQSNNR</sequence>
<organism evidence="9 10">
    <name type="scientific">Biomphalaria pfeifferi</name>
    <name type="common">Bloodfluke planorb</name>
    <name type="synonym">Freshwater snail</name>
    <dbReference type="NCBI Taxonomy" id="112525"/>
    <lineage>
        <taxon>Eukaryota</taxon>
        <taxon>Metazoa</taxon>
        <taxon>Spiralia</taxon>
        <taxon>Lophotrochozoa</taxon>
        <taxon>Mollusca</taxon>
        <taxon>Gastropoda</taxon>
        <taxon>Heterobranchia</taxon>
        <taxon>Euthyneura</taxon>
        <taxon>Panpulmonata</taxon>
        <taxon>Hygrophila</taxon>
        <taxon>Lymnaeoidea</taxon>
        <taxon>Planorbidae</taxon>
        <taxon>Biomphalaria</taxon>
    </lineage>
</organism>
<feature type="compositionally biased region" description="Basic residues" evidence="6">
    <location>
        <begin position="1388"/>
        <end position="1400"/>
    </location>
</feature>
<feature type="compositionally biased region" description="Polar residues" evidence="6">
    <location>
        <begin position="1127"/>
        <end position="1137"/>
    </location>
</feature>
<feature type="region of interest" description="Disordered" evidence="6">
    <location>
        <begin position="882"/>
        <end position="913"/>
    </location>
</feature>
<feature type="active site" evidence="4">
    <location>
        <position position="278"/>
    </location>
</feature>
<dbReference type="GO" id="GO:0009225">
    <property type="term" value="P:nucleotide-sugar metabolic process"/>
    <property type="evidence" value="ECO:0007669"/>
    <property type="project" value="TreeGrafter"/>
</dbReference>
<evidence type="ECO:0000256" key="2">
    <source>
        <dbReference type="ARBA" id="ARBA00012255"/>
    </source>
</evidence>
<feature type="compositionally biased region" description="Basic and acidic residues" evidence="6">
    <location>
        <begin position="1237"/>
        <end position="1247"/>
    </location>
</feature>
<feature type="compositionally biased region" description="Low complexity" evidence="6">
    <location>
        <begin position="934"/>
        <end position="952"/>
    </location>
</feature>
<dbReference type="InterPro" id="IPR048362">
    <property type="entry name" value="PARG_helical"/>
</dbReference>
<dbReference type="GO" id="GO:0005975">
    <property type="term" value="P:carbohydrate metabolic process"/>
    <property type="evidence" value="ECO:0007669"/>
    <property type="project" value="InterPro"/>
</dbReference>
<feature type="region of interest" description="Disordered" evidence="6">
    <location>
        <begin position="1039"/>
        <end position="1078"/>
    </location>
</feature>
<feature type="region of interest" description="Disordered" evidence="6">
    <location>
        <begin position="1121"/>
        <end position="1215"/>
    </location>
</feature>
<evidence type="ECO:0000256" key="4">
    <source>
        <dbReference type="PIRSR" id="PIRSR607724-1"/>
    </source>
</evidence>
<feature type="compositionally biased region" description="Low complexity" evidence="6">
    <location>
        <begin position="2150"/>
        <end position="2172"/>
    </location>
</feature>
<feature type="compositionally biased region" description="Polar residues" evidence="6">
    <location>
        <begin position="1172"/>
        <end position="1182"/>
    </location>
</feature>
<feature type="binding site" evidence="5">
    <location>
        <position position="295"/>
    </location>
    <ligand>
        <name>substrate</name>
    </ligand>
</feature>
<dbReference type="PANTHER" id="PTHR12837">
    <property type="entry name" value="POLY ADP-RIBOSE GLYCOHYDROLASE"/>
    <property type="match status" value="1"/>
</dbReference>
<dbReference type="Proteomes" id="UP001233172">
    <property type="component" value="Unassembled WGS sequence"/>
</dbReference>
<dbReference type="GO" id="GO:0005634">
    <property type="term" value="C:nucleus"/>
    <property type="evidence" value="ECO:0007669"/>
    <property type="project" value="TreeGrafter"/>
</dbReference>
<feature type="region of interest" description="Disordered" evidence="6">
    <location>
        <begin position="934"/>
        <end position="956"/>
    </location>
</feature>
<evidence type="ECO:0000256" key="1">
    <source>
        <dbReference type="ARBA" id="ARBA00009545"/>
    </source>
</evidence>
<dbReference type="GO" id="GO:0005737">
    <property type="term" value="C:cytoplasm"/>
    <property type="evidence" value="ECO:0007669"/>
    <property type="project" value="TreeGrafter"/>
</dbReference>
<feature type="compositionally biased region" description="Polar residues" evidence="6">
    <location>
        <begin position="2106"/>
        <end position="2119"/>
    </location>
</feature>
<dbReference type="GO" id="GO:0004649">
    <property type="term" value="F:poly(ADP-ribose) glycohydrolase activity"/>
    <property type="evidence" value="ECO:0007669"/>
    <property type="project" value="UniProtKB-EC"/>
</dbReference>
<dbReference type="GO" id="GO:0006282">
    <property type="term" value="P:regulation of DNA repair"/>
    <property type="evidence" value="ECO:0007669"/>
    <property type="project" value="InterPro"/>
</dbReference>
<feature type="region of interest" description="Disordered" evidence="6">
    <location>
        <begin position="2255"/>
        <end position="2302"/>
    </location>
</feature>
<feature type="region of interest" description="Disordered" evidence="6">
    <location>
        <begin position="1681"/>
        <end position="1704"/>
    </location>
</feature>
<evidence type="ECO:0000259" key="8">
    <source>
        <dbReference type="Pfam" id="PF20811"/>
    </source>
</evidence>
<keyword evidence="3" id="KW-0378">Hydrolase</keyword>
<name>A0AAD8ASG9_BIOPF</name>
<reference evidence="9" key="1">
    <citation type="journal article" date="2023" name="PLoS Negl. Trop. Dis.">
        <title>A genome sequence for Biomphalaria pfeifferi, the major vector snail for the human-infecting parasite Schistosoma mansoni.</title>
        <authorList>
            <person name="Bu L."/>
            <person name="Lu L."/>
            <person name="Laidemitt M.R."/>
            <person name="Zhang S.M."/>
            <person name="Mutuku M."/>
            <person name="Mkoji G."/>
            <person name="Steinauer M."/>
            <person name="Loker E.S."/>
        </authorList>
    </citation>
    <scope>NUCLEOTIDE SEQUENCE</scope>
    <source>
        <strain evidence="9">KasaAsao</strain>
    </source>
</reference>
<reference evidence="9" key="2">
    <citation type="submission" date="2023-04" db="EMBL/GenBank/DDBJ databases">
        <authorList>
            <person name="Bu L."/>
            <person name="Lu L."/>
            <person name="Laidemitt M.R."/>
            <person name="Zhang S.M."/>
            <person name="Mutuku M."/>
            <person name="Mkoji G."/>
            <person name="Steinauer M."/>
            <person name="Loker E.S."/>
        </authorList>
    </citation>
    <scope>NUCLEOTIDE SEQUENCE</scope>
    <source>
        <strain evidence="9">KasaAsao</strain>
        <tissue evidence="9">Whole Snail</tissue>
    </source>
</reference>
<accession>A0AAD8ASG9</accession>
<feature type="active site" evidence="4">
    <location>
        <position position="297"/>
    </location>
</feature>
<feature type="binding site" evidence="5">
    <location>
        <position position="336"/>
    </location>
    <ligand>
        <name>substrate</name>
    </ligand>
</feature>
<dbReference type="EC" id="3.2.1.143" evidence="2"/>
<feature type="compositionally biased region" description="Low complexity" evidence="6">
    <location>
        <begin position="1146"/>
        <end position="1156"/>
    </location>
</feature>
<feature type="domain" description="PARG catalytic Macro" evidence="7">
    <location>
        <begin position="2344"/>
        <end position="2392"/>
    </location>
</feature>
<keyword evidence="10" id="KW-1185">Reference proteome</keyword>
<feature type="domain" description="PARG catalytic Macro" evidence="7">
    <location>
        <begin position="247"/>
        <end position="398"/>
    </location>
</feature>
<feature type="region of interest" description="Disordered" evidence="6">
    <location>
        <begin position="1900"/>
        <end position="1936"/>
    </location>
</feature>
<dbReference type="Pfam" id="PF05028">
    <property type="entry name" value="PARG_cat_C"/>
    <property type="match status" value="2"/>
</dbReference>
<feature type="compositionally biased region" description="Basic and acidic residues" evidence="6">
    <location>
        <begin position="1267"/>
        <end position="1276"/>
    </location>
</feature>
<dbReference type="GO" id="GO:1990966">
    <property type="term" value="P:ATP generation from poly-ADP-D-ribose"/>
    <property type="evidence" value="ECO:0007669"/>
    <property type="project" value="TreeGrafter"/>
</dbReference>
<evidence type="ECO:0000256" key="5">
    <source>
        <dbReference type="PIRSR" id="PIRSR607724-2"/>
    </source>
</evidence>
<dbReference type="PANTHER" id="PTHR12837:SF0">
    <property type="entry name" value="POLY(ADP-RIBOSE) GLYCOHYDROLASE"/>
    <property type="match status" value="1"/>
</dbReference>
<evidence type="ECO:0000313" key="9">
    <source>
        <dbReference type="EMBL" id="KAK0040779.1"/>
    </source>
</evidence>
<comment type="similarity">
    <text evidence="1">Belongs to the poly(ADP-ribose) glycohydrolase family.</text>
</comment>
<feature type="compositionally biased region" description="Low complexity" evidence="6">
    <location>
        <begin position="1277"/>
        <end position="1312"/>
    </location>
</feature>
<feature type="domain" description="PARG helical" evidence="8">
    <location>
        <begin position="117"/>
        <end position="223"/>
    </location>
</feature>
<feature type="compositionally biased region" description="Polar residues" evidence="6">
    <location>
        <begin position="2054"/>
        <end position="2066"/>
    </location>
</feature>
<evidence type="ECO:0000256" key="3">
    <source>
        <dbReference type="ARBA" id="ARBA00022801"/>
    </source>
</evidence>
<feature type="compositionally biased region" description="Basic and acidic residues" evidence="6">
    <location>
        <begin position="1406"/>
        <end position="1422"/>
    </location>
</feature>
<gene>
    <name evidence="9" type="ORF">Bpfe_029787</name>
</gene>
<dbReference type="InterPro" id="IPR007724">
    <property type="entry name" value="Poly_GlycHdrlase"/>
</dbReference>
<evidence type="ECO:0000256" key="6">
    <source>
        <dbReference type="SAM" id="MobiDB-lite"/>
    </source>
</evidence>
<protein>
    <recommendedName>
        <fullName evidence="2">poly(ADP-ribose) glycohydrolase</fullName>
        <ecNumber evidence="2">3.2.1.143</ecNumber>
    </recommendedName>
</protein>
<feature type="region of interest" description="Disordered" evidence="6">
    <location>
        <begin position="2229"/>
        <end position="2248"/>
    </location>
</feature>
<feature type="compositionally biased region" description="Basic and acidic residues" evidence="6">
    <location>
        <begin position="2070"/>
        <end position="2089"/>
    </location>
</feature>